<dbReference type="RefSeq" id="WP_356959699.1">
    <property type="nucleotide sequence ID" value="NZ_JBEYBD010000033.1"/>
</dbReference>
<reference evidence="1 2" key="1">
    <citation type="submission" date="2024-06" db="EMBL/GenBank/DDBJ databases">
        <title>The Natural Products Discovery Center: Release of the First 8490 Sequenced Strains for Exploring Actinobacteria Biosynthetic Diversity.</title>
        <authorList>
            <person name="Kalkreuter E."/>
            <person name="Kautsar S.A."/>
            <person name="Yang D."/>
            <person name="Bader C.D."/>
            <person name="Teijaro C.N."/>
            <person name="Fluegel L."/>
            <person name="Davis C.M."/>
            <person name="Simpson J.R."/>
            <person name="Lauterbach L."/>
            <person name="Steele A.D."/>
            <person name="Gui C."/>
            <person name="Meng S."/>
            <person name="Li G."/>
            <person name="Viehrig K."/>
            <person name="Ye F."/>
            <person name="Su P."/>
            <person name="Kiefer A.F."/>
            <person name="Nichols A."/>
            <person name="Cepeda A.J."/>
            <person name="Yan W."/>
            <person name="Fan B."/>
            <person name="Jiang Y."/>
            <person name="Adhikari A."/>
            <person name="Zheng C.-J."/>
            <person name="Schuster L."/>
            <person name="Cowan T.M."/>
            <person name="Smanski M.J."/>
            <person name="Chevrette M.G."/>
            <person name="De Carvalho L.P.S."/>
            <person name="Shen B."/>
        </authorList>
    </citation>
    <scope>NUCLEOTIDE SEQUENCE [LARGE SCALE GENOMIC DNA]</scope>
    <source>
        <strain evidence="1 2">NPDC019708</strain>
    </source>
</reference>
<evidence type="ECO:0000313" key="1">
    <source>
        <dbReference type="EMBL" id="MEU1955675.1"/>
    </source>
</evidence>
<dbReference type="InterPro" id="IPR027417">
    <property type="entry name" value="P-loop_NTPase"/>
</dbReference>
<sequence length="197" mass="20077">MAVVVTGMRGAGKTQVAAAHAREVAAAGGPGLVAWVNAETTDTLFAGLGEVATRVGVSDPAGDSVKSAHRLRDHLSERREPALLVLDNATDPDLIDTLLPTGGGTRVVVTTTDQAFTQFGEPIDAGQGFARPESVRYLGEATGLDDPSNADLVANDLGDLPLALSAAAATITGRRLGYSRYRRSPGGAAFADGPAAA</sequence>
<evidence type="ECO:0008006" key="3">
    <source>
        <dbReference type="Google" id="ProtNLM"/>
    </source>
</evidence>
<comment type="caution">
    <text evidence="1">The sequence shown here is derived from an EMBL/GenBank/DDBJ whole genome shotgun (WGS) entry which is preliminary data.</text>
</comment>
<dbReference type="Proteomes" id="UP001550628">
    <property type="component" value="Unassembled WGS sequence"/>
</dbReference>
<dbReference type="PANTHER" id="PTHR35205:SF1">
    <property type="entry name" value="ZU5 DOMAIN-CONTAINING PROTEIN"/>
    <property type="match status" value="1"/>
</dbReference>
<protein>
    <recommendedName>
        <fullName evidence="3">NB-ARC domain-containing protein</fullName>
    </recommendedName>
</protein>
<dbReference type="SUPFAM" id="SSF52540">
    <property type="entry name" value="P-loop containing nucleoside triphosphate hydrolases"/>
    <property type="match status" value="1"/>
</dbReference>
<accession>A0ABV2WXR0</accession>
<dbReference type="PRINTS" id="PR00364">
    <property type="entry name" value="DISEASERSIST"/>
</dbReference>
<dbReference type="EMBL" id="JBEYBF010000026">
    <property type="protein sequence ID" value="MEU1955675.1"/>
    <property type="molecule type" value="Genomic_DNA"/>
</dbReference>
<evidence type="ECO:0000313" key="2">
    <source>
        <dbReference type="Proteomes" id="UP001550628"/>
    </source>
</evidence>
<keyword evidence="2" id="KW-1185">Reference proteome</keyword>
<gene>
    <name evidence="1" type="ORF">ABZ510_27945</name>
</gene>
<name>A0ABV2WXR0_9NOCA</name>
<organism evidence="1 2">
    <name type="scientific">Nocardia rhamnosiphila</name>
    <dbReference type="NCBI Taxonomy" id="426716"/>
    <lineage>
        <taxon>Bacteria</taxon>
        <taxon>Bacillati</taxon>
        <taxon>Actinomycetota</taxon>
        <taxon>Actinomycetes</taxon>
        <taxon>Mycobacteriales</taxon>
        <taxon>Nocardiaceae</taxon>
        <taxon>Nocardia</taxon>
    </lineage>
</organism>
<proteinExistence type="predicted"/>
<dbReference type="PANTHER" id="PTHR35205">
    <property type="entry name" value="NB-ARC AND TPR DOMAIN PROTEIN"/>
    <property type="match status" value="1"/>
</dbReference>
<dbReference type="Gene3D" id="3.40.50.300">
    <property type="entry name" value="P-loop containing nucleotide triphosphate hydrolases"/>
    <property type="match status" value="1"/>
</dbReference>